<sequence length="471" mass="52781">MEKQPIDITKFGGINKLHTRELGQASIGKNFWTKSGSLVTREGCSYLGPSFSSPIKSMHTGGTINTQQKLFVEVENSLYLVDDSNKTVVRSGLSGPPLDSVQYSQFIIFGNGNQMFSYDLKTGTTEDLKNISKRENGNDVISSSPVPSMSRFLSYRKYLFGFAPEKENGNKIYFNGPLLDQDGADLGMNKDVWPPDHSLAIGSSEGTSIIEAIPFNTHLFLLTRRNSWRIYGYSKDNFEVNTGGSVGVYGTGLAQLVGEIIIWVGNDKRVYAYSGSDTYPISQQIDELLYDKDMGSAFTHTDGVRFWLVFPSNPTVCFVFDLLEKNWYIHEFPFRIKSAVAYYGVEQFLYFGTEDGRIIKLAGEGDDAGTPIETEFMIGPFDLESRKVKVKSLWINSEARNDFNLTVLPFVDDESRTFKPIPLQVKKGEQKSQRVRMSGVKGWNISLKITSKERISELQKLTLSVVARGVK</sequence>
<gene>
    <name evidence="1" type="ORF">AF333_10600</name>
    <name evidence="2" type="ORF">SAMN04487909_14626</name>
</gene>
<evidence type="ECO:0000313" key="4">
    <source>
        <dbReference type="Proteomes" id="UP000182836"/>
    </source>
</evidence>
<dbReference type="GeneID" id="42305646"/>
<dbReference type="EMBL" id="LGUG01000004">
    <property type="protein sequence ID" value="KON95868.1"/>
    <property type="molecule type" value="Genomic_DNA"/>
</dbReference>
<dbReference type="STRING" id="47500.AF333_10600"/>
<dbReference type="Proteomes" id="UP000182836">
    <property type="component" value="Unassembled WGS sequence"/>
</dbReference>
<protein>
    <submittedName>
        <fullName evidence="1">Uncharacterized protein</fullName>
    </submittedName>
</protein>
<reference evidence="1 3" key="1">
    <citation type="submission" date="2015-07" db="EMBL/GenBank/DDBJ databases">
        <title>Fjat-14205 dsm 2895.</title>
        <authorList>
            <person name="Liu B."/>
            <person name="Wang J."/>
            <person name="Zhu Y."/>
            <person name="Liu G."/>
            <person name="Chen Q."/>
            <person name="Chen Z."/>
            <person name="Lan J."/>
            <person name="Che J."/>
            <person name="Ge C."/>
            <person name="Shi H."/>
            <person name="Pan Z."/>
            <person name="Liu X."/>
        </authorList>
    </citation>
    <scope>NUCLEOTIDE SEQUENCE [LARGE SCALE GENOMIC DNA]</scope>
    <source>
        <strain evidence="1 3">DSM 2895</strain>
    </source>
</reference>
<accession>A0A0D1Y056</accession>
<reference evidence="2 4" key="2">
    <citation type="submission" date="2016-10" db="EMBL/GenBank/DDBJ databases">
        <authorList>
            <person name="de Groot N.N."/>
        </authorList>
    </citation>
    <scope>NUCLEOTIDE SEQUENCE [LARGE SCALE GENOMIC DNA]</scope>
    <source>
        <strain evidence="2 4">DSM 2895</strain>
    </source>
</reference>
<evidence type="ECO:0000313" key="3">
    <source>
        <dbReference type="Proteomes" id="UP000037269"/>
    </source>
</evidence>
<organism evidence="1 3">
    <name type="scientific">Aneurinibacillus migulanus</name>
    <name type="common">Bacillus migulanus</name>
    <dbReference type="NCBI Taxonomy" id="47500"/>
    <lineage>
        <taxon>Bacteria</taxon>
        <taxon>Bacillati</taxon>
        <taxon>Bacillota</taxon>
        <taxon>Bacilli</taxon>
        <taxon>Bacillales</taxon>
        <taxon>Paenibacillaceae</taxon>
        <taxon>Aneurinibacillus group</taxon>
        <taxon>Aneurinibacillus</taxon>
    </lineage>
</organism>
<name>A0A0D1Y056_ANEMI</name>
<evidence type="ECO:0000313" key="1">
    <source>
        <dbReference type="EMBL" id="KON95868.1"/>
    </source>
</evidence>
<dbReference type="EMBL" id="FNED01000046">
    <property type="protein sequence ID" value="SDK26531.1"/>
    <property type="molecule type" value="Genomic_DNA"/>
</dbReference>
<dbReference type="AlphaFoldDB" id="A0A0D1Y056"/>
<dbReference type="PATRIC" id="fig|47500.8.peg.5328"/>
<evidence type="ECO:0000313" key="2">
    <source>
        <dbReference type="EMBL" id="SDK26531.1"/>
    </source>
</evidence>
<dbReference type="RefSeq" id="WP_043064942.1">
    <property type="nucleotide sequence ID" value="NZ_BJOA01000186.1"/>
</dbReference>
<keyword evidence="3" id="KW-1185">Reference proteome</keyword>
<dbReference type="Proteomes" id="UP000037269">
    <property type="component" value="Unassembled WGS sequence"/>
</dbReference>
<proteinExistence type="predicted"/>